<keyword evidence="1" id="KW-0812">Transmembrane</keyword>
<feature type="transmembrane region" description="Helical" evidence="1">
    <location>
        <begin position="76"/>
        <end position="99"/>
    </location>
</feature>
<dbReference type="Proteomes" id="UP000004508">
    <property type="component" value="Unassembled WGS sequence"/>
</dbReference>
<comment type="caution">
    <text evidence="2">The sequence shown here is derived from an EMBL/GenBank/DDBJ whole genome shotgun (WGS) entry which is preliminary data.</text>
</comment>
<gene>
    <name evidence="2" type="ORF">Krac_6939</name>
</gene>
<proteinExistence type="predicted"/>
<protein>
    <recommendedName>
        <fullName evidence="4">Methyl-accepting chemotaxis sensory transducer</fullName>
    </recommendedName>
</protein>
<dbReference type="EMBL" id="ADVG01000002">
    <property type="protein sequence ID" value="EFH85709.1"/>
    <property type="molecule type" value="Genomic_DNA"/>
</dbReference>
<name>D6TQ61_KTERA</name>
<dbReference type="InParanoid" id="D6TQ61"/>
<keyword evidence="3" id="KW-1185">Reference proteome</keyword>
<organism evidence="2 3">
    <name type="scientific">Ktedonobacter racemifer DSM 44963</name>
    <dbReference type="NCBI Taxonomy" id="485913"/>
    <lineage>
        <taxon>Bacteria</taxon>
        <taxon>Bacillati</taxon>
        <taxon>Chloroflexota</taxon>
        <taxon>Ktedonobacteria</taxon>
        <taxon>Ktedonobacterales</taxon>
        <taxon>Ktedonobacteraceae</taxon>
        <taxon>Ktedonobacter</taxon>
    </lineage>
</organism>
<keyword evidence="1" id="KW-1133">Transmembrane helix</keyword>
<evidence type="ECO:0000313" key="3">
    <source>
        <dbReference type="Proteomes" id="UP000004508"/>
    </source>
</evidence>
<keyword evidence="1" id="KW-0472">Membrane</keyword>
<evidence type="ECO:0008006" key="4">
    <source>
        <dbReference type="Google" id="ProtNLM"/>
    </source>
</evidence>
<dbReference type="AlphaFoldDB" id="D6TQ61"/>
<feature type="transmembrane region" description="Helical" evidence="1">
    <location>
        <begin position="44"/>
        <end position="64"/>
    </location>
</feature>
<evidence type="ECO:0000256" key="1">
    <source>
        <dbReference type="SAM" id="Phobius"/>
    </source>
</evidence>
<reference evidence="2 3" key="1">
    <citation type="journal article" date="2011" name="Stand. Genomic Sci.">
        <title>Non-contiguous finished genome sequence and contextual data of the filamentous soil bacterium Ktedonobacter racemifer type strain (SOSP1-21).</title>
        <authorList>
            <person name="Chang Y.J."/>
            <person name="Land M."/>
            <person name="Hauser L."/>
            <person name="Chertkov O."/>
            <person name="Del Rio T.G."/>
            <person name="Nolan M."/>
            <person name="Copeland A."/>
            <person name="Tice H."/>
            <person name="Cheng J.F."/>
            <person name="Lucas S."/>
            <person name="Han C."/>
            <person name="Goodwin L."/>
            <person name="Pitluck S."/>
            <person name="Ivanova N."/>
            <person name="Ovchinikova G."/>
            <person name="Pati A."/>
            <person name="Chen A."/>
            <person name="Palaniappan K."/>
            <person name="Mavromatis K."/>
            <person name="Liolios K."/>
            <person name="Brettin T."/>
            <person name="Fiebig A."/>
            <person name="Rohde M."/>
            <person name="Abt B."/>
            <person name="Goker M."/>
            <person name="Detter J.C."/>
            <person name="Woyke T."/>
            <person name="Bristow J."/>
            <person name="Eisen J.A."/>
            <person name="Markowitz V."/>
            <person name="Hugenholtz P."/>
            <person name="Kyrpides N.C."/>
            <person name="Klenk H.P."/>
            <person name="Lapidus A."/>
        </authorList>
    </citation>
    <scope>NUCLEOTIDE SEQUENCE [LARGE SCALE GENOMIC DNA]</scope>
    <source>
        <strain evidence="3">DSM 44963</strain>
    </source>
</reference>
<accession>D6TQ61</accession>
<evidence type="ECO:0000313" key="2">
    <source>
        <dbReference type="EMBL" id="EFH85709.1"/>
    </source>
</evidence>
<dbReference type="RefSeq" id="WP_007909408.1">
    <property type="nucleotide sequence ID" value="NZ_ADVG01000002.1"/>
</dbReference>
<sequence>MNTGFSLQEEDRHQTTASLHYDDPTNVSLVSLLLLTGLGLKLRLLFALCCVAFLPTILLAFLVTGRTFTILAGRNAILVLLVLVVAIVLVATWAALPIIRPIRKATREIIHTTGSVTNLAQGAQDIATEHNTSTAILTGASLRLSARRQSIMRDCGLIFTGSQSIQRRVQELLNAFPPSSQKQEFEQALMQDIHHIATLARSMGESLAKDMTLERIDQAMKSAHEMTEHFQDASTHLQQEARQLELASQSLL</sequence>